<dbReference type="EMBL" id="PFCN01000009">
    <property type="protein sequence ID" value="PIR70591.1"/>
    <property type="molecule type" value="Genomic_DNA"/>
</dbReference>
<protein>
    <submittedName>
        <fullName evidence="1">Uncharacterized protein</fullName>
    </submittedName>
</protein>
<reference evidence="2" key="1">
    <citation type="submission" date="2017-09" db="EMBL/GenBank/DDBJ databases">
        <title>Depth-based differentiation of microbial function through sediment-hosted aquifers and enrichment of novel symbionts in the deep terrestrial subsurface.</title>
        <authorList>
            <person name="Probst A.J."/>
            <person name="Ladd B."/>
            <person name="Jarett J.K."/>
            <person name="Geller-Mcgrath D.E."/>
            <person name="Sieber C.M.K."/>
            <person name="Emerson J.B."/>
            <person name="Anantharaman K."/>
            <person name="Thomas B.C."/>
            <person name="Malmstrom R."/>
            <person name="Stieglmeier M."/>
            <person name="Klingl A."/>
            <person name="Woyke T."/>
            <person name="Ryan C.M."/>
            <person name="Banfield J.F."/>
        </authorList>
    </citation>
    <scope>NUCLEOTIDE SEQUENCE [LARGE SCALE GENOMIC DNA]</scope>
</reference>
<dbReference type="AlphaFoldDB" id="A0A2H0TGD3"/>
<comment type="caution">
    <text evidence="1">The sequence shown here is derived from an EMBL/GenBank/DDBJ whole genome shotgun (WGS) entry which is preliminary data.</text>
</comment>
<evidence type="ECO:0000313" key="2">
    <source>
        <dbReference type="Proteomes" id="UP000229383"/>
    </source>
</evidence>
<dbReference type="Proteomes" id="UP000229383">
    <property type="component" value="Unassembled WGS sequence"/>
</dbReference>
<evidence type="ECO:0000313" key="1">
    <source>
        <dbReference type="EMBL" id="PIR70591.1"/>
    </source>
</evidence>
<proteinExistence type="predicted"/>
<name>A0A2H0TGD3_9BACT</name>
<gene>
    <name evidence="1" type="ORF">COU46_00610</name>
</gene>
<organism evidence="1 2">
    <name type="scientific">Candidatus Niyogibacteria bacterium CG10_big_fil_rev_8_21_14_0_10_42_19</name>
    <dbReference type="NCBI Taxonomy" id="1974725"/>
    <lineage>
        <taxon>Bacteria</taxon>
        <taxon>Candidatus Niyogiibacteriota</taxon>
    </lineage>
</organism>
<sequence>MKSVRVSPYRKTVPPFWFRIVIFFAKRAGRKKPRVSWEVSPARRTDGEYLEEVGLWMFLKNPKPICPH</sequence>
<accession>A0A2H0TGD3</accession>